<feature type="short sequence motif" description="Histidine triad motif" evidence="2 3">
    <location>
        <begin position="106"/>
        <end position="110"/>
    </location>
</feature>
<dbReference type="GO" id="GO:0009117">
    <property type="term" value="P:nucleotide metabolic process"/>
    <property type="evidence" value="ECO:0007669"/>
    <property type="project" value="TreeGrafter"/>
</dbReference>
<dbReference type="PANTHER" id="PTHR46648:SF1">
    <property type="entry name" value="ADENOSINE 5'-MONOPHOSPHORAMIDASE HNT1"/>
    <property type="match status" value="1"/>
</dbReference>
<evidence type="ECO:0000313" key="8">
    <source>
        <dbReference type="Proteomes" id="UP000478008"/>
    </source>
</evidence>
<evidence type="ECO:0000256" key="3">
    <source>
        <dbReference type="PROSITE-ProRule" id="PRU00464"/>
    </source>
</evidence>
<organism evidence="7 8">
    <name type="scientific">Dekkera bruxellensis</name>
    <name type="common">Brettanomyces custersii</name>
    <dbReference type="NCBI Taxonomy" id="5007"/>
    <lineage>
        <taxon>Eukaryota</taxon>
        <taxon>Fungi</taxon>
        <taxon>Dikarya</taxon>
        <taxon>Ascomycota</taxon>
        <taxon>Saccharomycotina</taxon>
        <taxon>Pichiomycetes</taxon>
        <taxon>Pichiales</taxon>
        <taxon>Pichiaceae</taxon>
        <taxon>Brettanomyces</taxon>
    </lineage>
</organism>
<feature type="active site" description="Tele-AMP-histidine intermediate" evidence="1">
    <location>
        <position position="108"/>
    </location>
</feature>
<dbReference type="KEGG" id="bbrx:BRETT_002403"/>
<keyword evidence="8" id="KW-1185">Reference proteome</keyword>
<dbReference type="Proteomes" id="UP000478008">
    <property type="component" value="Unassembled WGS sequence"/>
</dbReference>
<dbReference type="CDD" id="cd01277">
    <property type="entry name" value="HINT_subgroup"/>
    <property type="match status" value="1"/>
</dbReference>
<evidence type="ECO:0000313" key="9">
    <source>
        <dbReference type="Proteomes" id="UP000568158"/>
    </source>
</evidence>
<dbReference type="Proteomes" id="UP000568158">
    <property type="component" value="Unassembled WGS sequence"/>
</dbReference>
<dbReference type="AlphaFoldDB" id="A0A3F2Y1V5"/>
<dbReference type="Pfam" id="PF01230">
    <property type="entry name" value="HIT"/>
    <property type="match status" value="1"/>
</dbReference>
<dbReference type="InterPro" id="IPR011146">
    <property type="entry name" value="HIT-like"/>
</dbReference>
<evidence type="ECO:0000256" key="1">
    <source>
        <dbReference type="PIRSR" id="PIRSR601310-1"/>
    </source>
</evidence>
<accession>A0A3F2Y1V5</accession>
<dbReference type="STRING" id="5007.A0A3F2Y1V5"/>
<dbReference type="PRINTS" id="PR00332">
    <property type="entry name" value="HISTRIAD"/>
</dbReference>
<dbReference type="Proteomes" id="UP000663131">
    <property type="component" value="Chromosome 9"/>
</dbReference>
<dbReference type="OMA" id="YRVVMNC"/>
<reference evidence="7 8" key="1">
    <citation type="submission" date="2019-07" db="EMBL/GenBank/DDBJ databases">
        <authorList>
            <person name="Friedrich A."/>
            <person name="Schacherer J."/>
        </authorList>
    </citation>
    <scope>NUCLEOTIDE SEQUENCE [LARGE SCALE GENOMIC DNA]</scope>
</reference>
<sequence length="147" mass="16335">MSSTALNASCIFCKILKGEIPSFKVYETKYSYSFLDIEPTAEGHILIIPKCHAAKLHNVPDEYLADLLPVTKKLVKALNLDIDSPEGAGYNVLQNNGRIAHQYVDHVHVHLIPKRTVQEGLEEGWPAQKADMDKLKKLAADLASKLN</sequence>
<dbReference type="PANTHER" id="PTHR46648">
    <property type="entry name" value="HIT FAMILY PROTEIN 1"/>
    <property type="match status" value="1"/>
</dbReference>
<proteinExistence type="predicted"/>
<dbReference type="OrthoDB" id="672793at2759"/>
<feature type="domain" description="HIT" evidence="4">
    <location>
        <begin position="11"/>
        <end position="121"/>
    </location>
</feature>
<evidence type="ECO:0000313" key="5">
    <source>
        <dbReference type="EMBL" id="KAF6012313.1"/>
    </source>
</evidence>
<dbReference type="PROSITE" id="PS51084">
    <property type="entry name" value="HIT_2"/>
    <property type="match status" value="1"/>
</dbReference>
<dbReference type="RefSeq" id="XP_041138724.1">
    <property type="nucleotide sequence ID" value="XM_041280933.1"/>
</dbReference>
<reference evidence="6" key="4">
    <citation type="journal article" name="BMC Genomics">
        <title>New genome assemblies reveal patterns of domestication and adaptation across Brettanomyces (Dekkera) species.</title>
        <authorList>
            <person name="Roach M.J."/>
            <person name="Borneman A.R."/>
        </authorList>
    </citation>
    <scope>NUCLEOTIDE SEQUENCE</scope>
    <source>
        <strain evidence="6">UCD 2041</strain>
    </source>
</reference>
<dbReference type="InterPro" id="IPR039384">
    <property type="entry name" value="HINT"/>
</dbReference>
<dbReference type="EMBL" id="CP063137">
    <property type="protein sequence ID" value="QOU22231.1"/>
    <property type="molecule type" value="Genomic_DNA"/>
</dbReference>
<dbReference type="InterPro" id="IPR019808">
    <property type="entry name" value="Histidine_triad_CS"/>
</dbReference>
<dbReference type="GO" id="GO:0003824">
    <property type="term" value="F:catalytic activity"/>
    <property type="evidence" value="ECO:0007669"/>
    <property type="project" value="InterPro"/>
</dbReference>
<reference evidence="5 9" key="2">
    <citation type="journal article" date="2020" name="Appl. Microbiol. Biotechnol.">
        <title>Targeted gene deletion in Brettanomyces bruxellensis with an expression-free CRISPR-Cas9 system.</title>
        <authorList>
            <person name="Varela C."/>
            <person name="Bartel C."/>
            <person name="Onetto C."/>
            <person name="Borneman A."/>
        </authorList>
    </citation>
    <scope>NUCLEOTIDE SEQUENCE [LARGE SCALE GENOMIC DNA]</scope>
    <source>
        <strain evidence="5 9">AWRI1613</strain>
    </source>
</reference>
<dbReference type="EMBL" id="CABFWN010000001">
    <property type="protein sequence ID" value="VUG16232.1"/>
    <property type="molecule type" value="Genomic_DNA"/>
</dbReference>
<dbReference type="PROSITE" id="PS00892">
    <property type="entry name" value="HIT_1"/>
    <property type="match status" value="1"/>
</dbReference>
<evidence type="ECO:0000313" key="7">
    <source>
        <dbReference type="EMBL" id="VUG16232.1"/>
    </source>
</evidence>
<protein>
    <submittedName>
        <fullName evidence="5">Adenosine 5'-monophosphoramidase</fullName>
    </submittedName>
    <submittedName>
        <fullName evidence="7">DEBR0S1_11254g1_1</fullName>
    </submittedName>
</protein>
<name>A0A3F2Y1V5_DEKBR</name>
<dbReference type="SUPFAM" id="SSF54197">
    <property type="entry name" value="HIT-like"/>
    <property type="match status" value="1"/>
</dbReference>
<dbReference type="InterPro" id="IPR001310">
    <property type="entry name" value="Histidine_triad_HIT"/>
</dbReference>
<evidence type="ECO:0000256" key="2">
    <source>
        <dbReference type="PIRSR" id="PIRSR601310-3"/>
    </source>
</evidence>
<dbReference type="GeneID" id="64574327"/>
<evidence type="ECO:0000313" key="6">
    <source>
        <dbReference type="EMBL" id="QOU22231.1"/>
    </source>
</evidence>
<dbReference type="InterPro" id="IPR036265">
    <property type="entry name" value="HIT-like_sf"/>
</dbReference>
<gene>
    <name evidence="7" type="primary">HNT1</name>
    <name evidence="6" type="ORF">BRETT_002403</name>
    <name evidence="7" type="ORF">DEBR0S1_11254G</name>
    <name evidence="5" type="ORF">HII12_002466</name>
</gene>
<reference evidence="6" key="3">
    <citation type="submission" date="2020-10" db="EMBL/GenBank/DDBJ databases">
        <authorList>
            <person name="Palmer J.M."/>
        </authorList>
    </citation>
    <scope>NUCLEOTIDE SEQUENCE</scope>
    <source>
        <strain evidence="6">UCD 2041</strain>
    </source>
</reference>
<evidence type="ECO:0000259" key="4">
    <source>
        <dbReference type="PROSITE" id="PS51084"/>
    </source>
</evidence>
<dbReference type="Gene3D" id="3.30.428.10">
    <property type="entry name" value="HIT-like"/>
    <property type="match status" value="1"/>
</dbReference>
<dbReference type="EMBL" id="JABCYN010000024">
    <property type="protein sequence ID" value="KAF6012313.1"/>
    <property type="molecule type" value="Genomic_DNA"/>
</dbReference>